<dbReference type="EMBL" id="CAVLGL010000088">
    <property type="protein sequence ID" value="CAK1593132.1"/>
    <property type="molecule type" value="Genomic_DNA"/>
</dbReference>
<evidence type="ECO:0000313" key="2">
    <source>
        <dbReference type="EMBL" id="CAK1593132.1"/>
    </source>
</evidence>
<gene>
    <name evidence="2" type="ORF">PARMNEM_LOCUS12966</name>
</gene>
<proteinExistence type="predicted"/>
<sequence length="110" mass="12906">MKNISTTVRTVDPYVGTGTSKECTTDDTQEEDFHWKTTQMMDIPNGETFLKEAENLSRKETETENEMHKPGSLFKVNQTMNESRVSVEDESDRRLMKLTIKRNRDRHMYV</sequence>
<evidence type="ECO:0000313" key="3">
    <source>
        <dbReference type="Proteomes" id="UP001314205"/>
    </source>
</evidence>
<dbReference type="Proteomes" id="UP001314205">
    <property type="component" value="Unassembled WGS sequence"/>
</dbReference>
<feature type="compositionally biased region" description="Polar residues" evidence="1">
    <location>
        <begin position="75"/>
        <end position="84"/>
    </location>
</feature>
<organism evidence="2 3">
    <name type="scientific">Parnassius mnemosyne</name>
    <name type="common">clouded apollo</name>
    <dbReference type="NCBI Taxonomy" id="213953"/>
    <lineage>
        <taxon>Eukaryota</taxon>
        <taxon>Metazoa</taxon>
        <taxon>Ecdysozoa</taxon>
        <taxon>Arthropoda</taxon>
        <taxon>Hexapoda</taxon>
        <taxon>Insecta</taxon>
        <taxon>Pterygota</taxon>
        <taxon>Neoptera</taxon>
        <taxon>Endopterygota</taxon>
        <taxon>Lepidoptera</taxon>
        <taxon>Glossata</taxon>
        <taxon>Ditrysia</taxon>
        <taxon>Papilionoidea</taxon>
        <taxon>Papilionidae</taxon>
        <taxon>Parnassiinae</taxon>
        <taxon>Parnassini</taxon>
        <taxon>Parnassius</taxon>
        <taxon>Driopa</taxon>
    </lineage>
</organism>
<accession>A0AAV1LGF7</accession>
<protein>
    <submittedName>
        <fullName evidence="2">Uncharacterized protein</fullName>
    </submittedName>
</protein>
<keyword evidence="3" id="KW-1185">Reference proteome</keyword>
<feature type="region of interest" description="Disordered" evidence="1">
    <location>
        <begin position="55"/>
        <end position="91"/>
    </location>
</feature>
<comment type="caution">
    <text evidence="2">The sequence shown here is derived from an EMBL/GenBank/DDBJ whole genome shotgun (WGS) entry which is preliminary data.</text>
</comment>
<feature type="compositionally biased region" description="Basic and acidic residues" evidence="1">
    <location>
        <begin position="55"/>
        <end position="69"/>
    </location>
</feature>
<name>A0AAV1LGF7_9NEOP</name>
<reference evidence="2 3" key="1">
    <citation type="submission" date="2023-11" db="EMBL/GenBank/DDBJ databases">
        <authorList>
            <person name="Hedman E."/>
            <person name="Englund M."/>
            <person name="Stromberg M."/>
            <person name="Nyberg Akerstrom W."/>
            <person name="Nylinder S."/>
            <person name="Jareborg N."/>
            <person name="Kallberg Y."/>
            <person name="Kronander E."/>
        </authorList>
    </citation>
    <scope>NUCLEOTIDE SEQUENCE [LARGE SCALE GENOMIC DNA]</scope>
</reference>
<evidence type="ECO:0000256" key="1">
    <source>
        <dbReference type="SAM" id="MobiDB-lite"/>
    </source>
</evidence>
<feature type="region of interest" description="Disordered" evidence="1">
    <location>
        <begin position="1"/>
        <end position="29"/>
    </location>
</feature>
<dbReference type="AlphaFoldDB" id="A0AAV1LGF7"/>